<sequence length="382" mass="42516">MARVEDLWVRKDKTRTPVYGKGKRYRAEWTPPGQNKQRKSFATKAAAMDFLAEQVDGMNKGTYVARRKRVLLADYAEMWQKHQLHQRASSREQISAKFKNYILPSFANRALDAVQRADVQEAVGEWSETLAPSTVKVTYGYLASMYKAAVLDGLIAKTPCVGVKLPTVEDVPVVPLRMEKVQDLADRIWKPYQPMVVFCAATGLRSSELRGLTWDRVDFDAAMISIDRQLIGSNSADPVWGPLKTKASRRRIHIGNHSMQLLKTLHAGPQGVGGLVFHSSGRAIVRHTANEAWRNVRTKVSGLGDGWHELRHYHASQLIAGGMSPVAVAHRLGHKDATETLRTYAHLWPDDDTKAAAITDGGVTLDVMAFAHGLPMDDEDGR</sequence>
<proteinExistence type="inferred from homology"/>
<evidence type="ECO:0000256" key="2">
    <source>
        <dbReference type="ARBA" id="ARBA00022908"/>
    </source>
</evidence>
<name>A0ABQ1XC67_9MICC</name>
<dbReference type="InterPro" id="IPR002104">
    <property type="entry name" value="Integrase_catalytic"/>
</dbReference>
<dbReference type="InterPro" id="IPR050808">
    <property type="entry name" value="Phage_Integrase"/>
</dbReference>
<dbReference type="PANTHER" id="PTHR30629:SF2">
    <property type="entry name" value="PROPHAGE INTEGRASE INTS-RELATED"/>
    <property type="match status" value="1"/>
</dbReference>
<dbReference type="PANTHER" id="PTHR30629">
    <property type="entry name" value="PROPHAGE INTEGRASE"/>
    <property type="match status" value="1"/>
</dbReference>
<gene>
    <name evidence="8" type="ORF">GCM10011577_01800</name>
</gene>
<evidence type="ECO:0000256" key="4">
    <source>
        <dbReference type="ARBA" id="ARBA00023172"/>
    </source>
</evidence>
<evidence type="ECO:0000256" key="1">
    <source>
        <dbReference type="ARBA" id="ARBA00008857"/>
    </source>
</evidence>
<dbReference type="EMBL" id="BMKU01000001">
    <property type="protein sequence ID" value="GGG83962.1"/>
    <property type="molecule type" value="Genomic_DNA"/>
</dbReference>
<dbReference type="SUPFAM" id="SSF56349">
    <property type="entry name" value="DNA breaking-rejoining enzymes"/>
    <property type="match status" value="1"/>
</dbReference>
<accession>A0ABQ1XC67</accession>
<dbReference type="Gene3D" id="1.10.150.130">
    <property type="match status" value="1"/>
</dbReference>
<evidence type="ECO:0000313" key="8">
    <source>
        <dbReference type="EMBL" id="GGG83962.1"/>
    </source>
</evidence>
<keyword evidence="3 5" id="KW-0238">DNA-binding</keyword>
<dbReference type="PROSITE" id="PS51898">
    <property type="entry name" value="TYR_RECOMBINASE"/>
    <property type="match status" value="1"/>
</dbReference>
<dbReference type="CDD" id="cd01189">
    <property type="entry name" value="INT_ICEBs1_C_like"/>
    <property type="match status" value="1"/>
</dbReference>
<dbReference type="InterPro" id="IPR011010">
    <property type="entry name" value="DNA_brk_join_enz"/>
</dbReference>
<protein>
    <recommendedName>
        <fullName evidence="10">Site-specific recombinase XerD</fullName>
    </recommendedName>
</protein>
<dbReference type="InterPro" id="IPR044068">
    <property type="entry name" value="CB"/>
</dbReference>
<keyword evidence="4" id="KW-0233">DNA recombination</keyword>
<evidence type="ECO:0000259" key="6">
    <source>
        <dbReference type="PROSITE" id="PS51898"/>
    </source>
</evidence>
<dbReference type="Pfam" id="PF00589">
    <property type="entry name" value="Phage_integrase"/>
    <property type="match status" value="1"/>
</dbReference>
<keyword evidence="2" id="KW-0229">DNA integration</keyword>
<dbReference type="InterPro" id="IPR013762">
    <property type="entry name" value="Integrase-like_cat_sf"/>
</dbReference>
<evidence type="ECO:0000256" key="5">
    <source>
        <dbReference type="PROSITE-ProRule" id="PRU01248"/>
    </source>
</evidence>
<evidence type="ECO:0000259" key="7">
    <source>
        <dbReference type="PROSITE" id="PS51900"/>
    </source>
</evidence>
<evidence type="ECO:0000256" key="3">
    <source>
        <dbReference type="ARBA" id="ARBA00023125"/>
    </source>
</evidence>
<feature type="domain" description="Tyr recombinase" evidence="6">
    <location>
        <begin position="164"/>
        <end position="357"/>
    </location>
</feature>
<comment type="similarity">
    <text evidence="1">Belongs to the 'phage' integrase family.</text>
</comment>
<organism evidence="8 9">
    <name type="scientific">Pseudarthrobacter polychromogenes</name>
    <dbReference type="NCBI Taxonomy" id="1676"/>
    <lineage>
        <taxon>Bacteria</taxon>
        <taxon>Bacillati</taxon>
        <taxon>Actinomycetota</taxon>
        <taxon>Actinomycetes</taxon>
        <taxon>Micrococcales</taxon>
        <taxon>Micrococcaceae</taxon>
        <taxon>Pseudarthrobacter</taxon>
    </lineage>
</organism>
<dbReference type="InterPro" id="IPR010998">
    <property type="entry name" value="Integrase_recombinase_N"/>
</dbReference>
<comment type="caution">
    <text evidence="8">The sequence shown here is derived from an EMBL/GenBank/DDBJ whole genome shotgun (WGS) entry which is preliminary data.</text>
</comment>
<dbReference type="PROSITE" id="PS51900">
    <property type="entry name" value="CB"/>
    <property type="match status" value="1"/>
</dbReference>
<dbReference type="RefSeq" id="WP_188808678.1">
    <property type="nucleotide sequence ID" value="NZ_BAAAWV010000001.1"/>
</dbReference>
<keyword evidence="9" id="KW-1185">Reference proteome</keyword>
<evidence type="ECO:0008006" key="10">
    <source>
        <dbReference type="Google" id="ProtNLM"/>
    </source>
</evidence>
<reference evidence="9" key="1">
    <citation type="journal article" date="2019" name="Int. J. Syst. Evol. Microbiol.">
        <title>The Global Catalogue of Microorganisms (GCM) 10K type strain sequencing project: providing services to taxonomists for standard genome sequencing and annotation.</title>
        <authorList>
            <consortium name="The Broad Institute Genomics Platform"/>
            <consortium name="The Broad Institute Genome Sequencing Center for Infectious Disease"/>
            <person name="Wu L."/>
            <person name="Ma J."/>
        </authorList>
    </citation>
    <scope>NUCLEOTIDE SEQUENCE [LARGE SCALE GENOMIC DNA]</scope>
    <source>
        <strain evidence="9">CGMCC 1.1927</strain>
    </source>
</reference>
<dbReference type="Proteomes" id="UP000596938">
    <property type="component" value="Unassembled WGS sequence"/>
</dbReference>
<evidence type="ECO:0000313" key="9">
    <source>
        <dbReference type="Proteomes" id="UP000596938"/>
    </source>
</evidence>
<dbReference type="Gene3D" id="1.10.443.10">
    <property type="entry name" value="Intergrase catalytic core"/>
    <property type="match status" value="1"/>
</dbReference>
<feature type="domain" description="Core-binding (CB)" evidence="7">
    <location>
        <begin position="70"/>
        <end position="150"/>
    </location>
</feature>